<name>A0A934KH47_9BACT</name>
<feature type="region of interest" description="Disordered" evidence="1">
    <location>
        <begin position="68"/>
        <end position="87"/>
    </location>
</feature>
<protein>
    <submittedName>
        <fullName evidence="2">Uncharacterized protein</fullName>
    </submittedName>
</protein>
<comment type="caution">
    <text evidence="2">The sequence shown here is derived from an EMBL/GenBank/DDBJ whole genome shotgun (WGS) entry which is preliminary data.</text>
</comment>
<evidence type="ECO:0000256" key="1">
    <source>
        <dbReference type="SAM" id="MobiDB-lite"/>
    </source>
</evidence>
<proteinExistence type="predicted"/>
<gene>
    <name evidence="2" type="ORF">JF887_13880</name>
</gene>
<evidence type="ECO:0000313" key="2">
    <source>
        <dbReference type="EMBL" id="MBJ7610499.1"/>
    </source>
</evidence>
<evidence type="ECO:0000313" key="3">
    <source>
        <dbReference type="Proteomes" id="UP000614410"/>
    </source>
</evidence>
<feature type="region of interest" description="Disordered" evidence="1">
    <location>
        <begin position="1"/>
        <end position="29"/>
    </location>
</feature>
<sequence>MRRGHNHITVSDIQLGPWSTPPRSARQQSLGGCFVTRTPKQLAGIEVYTATPIQRGSRDHMCNPAHPGSVTGDLPRSGDVHADVPQGGDYRLRTRLVNIATGAASCDTNSTPPRMGIYSRKAGQVITSTCDLDKQFAQKALSRLDLGQGCSLDIHPVQSEERR</sequence>
<dbReference type="EMBL" id="JAEKNN010000063">
    <property type="protein sequence ID" value="MBJ7610499.1"/>
    <property type="molecule type" value="Genomic_DNA"/>
</dbReference>
<accession>A0A934KH47</accession>
<dbReference type="AlphaFoldDB" id="A0A934KH47"/>
<reference evidence="2 3" key="1">
    <citation type="submission" date="2020-10" db="EMBL/GenBank/DDBJ databases">
        <title>Ca. Dormibacterota MAGs.</title>
        <authorList>
            <person name="Montgomery K."/>
        </authorList>
    </citation>
    <scope>NUCLEOTIDE SEQUENCE [LARGE SCALE GENOMIC DNA]</scope>
    <source>
        <strain evidence="2">Mitchell_Peninsula_5</strain>
    </source>
</reference>
<organism evidence="2 3">
    <name type="scientific">Candidatus Amunia macphersoniae</name>
    <dbReference type="NCBI Taxonomy" id="3127014"/>
    <lineage>
        <taxon>Bacteria</taxon>
        <taxon>Bacillati</taxon>
        <taxon>Candidatus Dormiibacterota</taxon>
        <taxon>Candidatus Dormibacteria</taxon>
        <taxon>Candidatus Aeolococcales</taxon>
        <taxon>Candidatus Aeolococcaceae</taxon>
        <taxon>Candidatus Amunia</taxon>
    </lineage>
</organism>
<dbReference type="Proteomes" id="UP000614410">
    <property type="component" value="Unassembled WGS sequence"/>
</dbReference>